<dbReference type="EMBL" id="OCSU01000002">
    <property type="protein sequence ID" value="SOE81969.1"/>
    <property type="molecule type" value="Genomic_DNA"/>
</dbReference>
<keyword evidence="2" id="KW-1185">Reference proteome</keyword>
<reference evidence="1 2" key="1">
    <citation type="submission" date="2017-09" db="EMBL/GenBank/DDBJ databases">
        <authorList>
            <person name="Varghese N."/>
            <person name="Submissions S."/>
        </authorList>
    </citation>
    <scope>NUCLEOTIDE SEQUENCE [LARGE SCALE GENOMIC DNA]</scope>
    <source>
        <strain evidence="1 2">OK806</strain>
    </source>
</reference>
<organism evidence="1 2">
    <name type="scientific">Caballeronia arationis</name>
    <dbReference type="NCBI Taxonomy" id="1777142"/>
    <lineage>
        <taxon>Bacteria</taxon>
        <taxon>Pseudomonadati</taxon>
        <taxon>Pseudomonadota</taxon>
        <taxon>Betaproteobacteria</taxon>
        <taxon>Burkholderiales</taxon>
        <taxon>Burkholderiaceae</taxon>
        <taxon>Caballeronia</taxon>
    </lineage>
</organism>
<evidence type="ECO:0000313" key="2">
    <source>
        <dbReference type="Proteomes" id="UP000219522"/>
    </source>
</evidence>
<protein>
    <submittedName>
        <fullName evidence="1">Uncharacterized protein</fullName>
    </submittedName>
</protein>
<gene>
    <name evidence="1" type="ORF">SAMN05446927_5272</name>
</gene>
<dbReference type="AlphaFoldDB" id="A0A7Z7N4E1"/>
<dbReference type="Proteomes" id="UP000219522">
    <property type="component" value="Unassembled WGS sequence"/>
</dbReference>
<name>A0A7Z7N4E1_9BURK</name>
<comment type="caution">
    <text evidence="1">The sequence shown here is derived from an EMBL/GenBank/DDBJ whole genome shotgun (WGS) entry which is preliminary data.</text>
</comment>
<accession>A0A7Z7N4E1</accession>
<sequence>MTKQCMAGACEAPAAGMGRFCENHKRAFRRHGHPLQTGVKVPEVKPYIKRVQARIKSNAANPTWSLLAARWESMADISRTYVAQMHNGAAFNRYEARAHQASLNLANNVATKDIIEMVLGFYLLREEQGRRFQSAYFTPSWTRISRQAGQAFHTKLDTDFTASWTAISRQAGQ</sequence>
<evidence type="ECO:0000313" key="1">
    <source>
        <dbReference type="EMBL" id="SOE81969.1"/>
    </source>
</evidence>
<proteinExistence type="predicted"/>